<dbReference type="Proteomes" id="UP001318040">
    <property type="component" value="Chromosome 41"/>
</dbReference>
<evidence type="ECO:0000256" key="1">
    <source>
        <dbReference type="ARBA" id="ARBA00008309"/>
    </source>
</evidence>
<feature type="region of interest" description="Disordered" evidence="2">
    <location>
        <begin position="417"/>
        <end position="464"/>
    </location>
</feature>
<dbReference type="InterPro" id="IPR039630">
    <property type="entry name" value="FAM149"/>
</dbReference>
<feature type="compositionally biased region" description="Low complexity" evidence="2">
    <location>
        <begin position="44"/>
        <end position="60"/>
    </location>
</feature>
<accession>A0AAJ7TZ02</accession>
<feature type="region of interest" description="Disordered" evidence="2">
    <location>
        <begin position="270"/>
        <end position="289"/>
    </location>
</feature>
<feature type="compositionally biased region" description="Low complexity" evidence="2">
    <location>
        <begin position="272"/>
        <end position="281"/>
    </location>
</feature>
<keyword evidence="4" id="KW-1185">Reference proteome</keyword>
<reference evidence="5 6" key="1">
    <citation type="submission" date="2025-04" db="UniProtKB">
        <authorList>
            <consortium name="RefSeq"/>
        </authorList>
    </citation>
    <scope>IDENTIFICATION</scope>
    <source>
        <tissue evidence="5 6">Sperm</tissue>
    </source>
</reference>
<feature type="region of interest" description="Disordered" evidence="2">
    <location>
        <begin position="98"/>
        <end position="122"/>
    </location>
</feature>
<evidence type="ECO:0000313" key="4">
    <source>
        <dbReference type="Proteomes" id="UP001318040"/>
    </source>
</evidence>
<dbReference type="RefSeq" id="XP_032825288.1">
    <property type="nucleotide sequence ID" value="XM_032969397.1"/>
</dbReference>
<evidence type="ECO:0000313" key="6">
    <source>
        <dbReference type="RefSeq" id="XP_032825289.1"/>
    </source>
</evidence>
<feature type="compositionally biased region" description="Low complexity" evidence="2">
    <location>
        <begin position="104"/>
        <end position="121"/>
    </location>
</feature>
<feature type="region of interest" description="Disordered" evidence="2">
    <location>
        <begin position="674"/>
        <end position="698"/>
    </location>
</feature>
<evidence type="ECO:0000256" key="2">
    <source>
        <dbReference type="SAM" id="MobiDB-lite"/>
    </source>
</evidence>
<feature type="compositionally biased region" description="Basic and acidic residues" evidence="2">
    <location>
        <begin position="768"/>
        <end position="778"/>
    </location>
</feature>
<feature type="compositionally biased region" description="Low complexity" evidence="2">
    <location>
        <begin position="216"/>
        <end position="225"/>
    </location>
</feature>
<dbReference type="InterPro" id="IPR022194">
    <property type="entry name" value="DUF3719"/>
</dbReference>
<feature type="region of interest" description="Disordered" evidence="2">
    <location>
        <begin position="637"/>
        <end position="661"/>
    </location>
</feature>
<sequence length="893" mass="95387">MKLNSLGFFDIGSFFGKIFKSPPQQNATGKSGKPSVGPPPPAPSLSDSSPGLSSALSAKGIFGRAPARQSSAKQLAAPGGSQAAAGSPIAARLGTMDQLHGAGSSSSPSSSPSQISTAGIIASGGGSPSMVWPASGANTVSTLSPAAASQHQQQRLSPRFARPASVGARAEAHGGSDRFLVTVGIGRAPPLPVPPYGLPDIHEEDFLPRMYEQQHHQQQQQQQHQQQRHIHDSRGLARGGVDQPPLPEPAGNALPLAFSQHMQHAISAYNRSSSLESSESSGNTTPTELDKSWSAIHSDTTCPSTEQSSLFSWGDDEFERVASRRVQQLFREIDALLYEGMGSAQTPALQGECMQWKTRFLHLRILGKQLVEPTDEGYQLVPTEGTAADRTEPPGFVSTGHNPSDRELCLQGSRLVPRGTLAGPSRGGAVSPAAQSHRDNGSGSGGEEGEEGEEVAQEAEEEEVICRDGTVEEVLAFDSHEPEEDGPEWRHAGGNRCGAWRARRGLPPVSPAACLRDAVCTELFDQLWAEALGCLHALDQQSWDAEEKGLTGVERPAMQRILLPRQAGTADSLSMPPSRGSDTRSYLPQLHRTSLSGRPGDLHGVMMIQAKPLQQRHGTVMDKLPLPSALEERVWSGRPASSVLSLPRSRAGPRPGAAAAADDALPAFSRVALSSARRRPHPAAGPRPDARAKTSSVNRQEVLRGTRLAMGASERLSTPQMSAVRNTLLPPIGSPDPHESQLTVPGARASQTKGRLSISRVSSAVTDDTSRRPVRDRPSLVLEHPSRPNTTHTFRSDMQLRRSLTPMEYNNATRTGRASLGSDSLKIRVTGIGLSSAGYQLDPFSLHALGHSPLEDDEDHPPAYHPSWGAESHLHHKPQSRSSNGKKRFPMAL</sequence>
<protein>
    <submittedName>
        <fullName evidence="5 6">Protein FAM149B1-like isoform X1</fullName>
    </submittedName>
</protein>
<feature type="region of interest" description="Disordered" evidence="2">
    <location>
        <begin position="385"/>
        <end position="404"/>
    </location>
</feature>
<feature type="region of interest" description="Disordered" evidence="2">
    <location>
        <begin position="850"/>
        <end position="893"/>
    </location>
</feature>
<dbReference type="GeneID" id="116951048"/>
<feature type="compositionally biased region" description="Acidic residues" evidence="2">
    <location>
        <begin position="447"/>
        <end position="463"/>
    </location>
</feature>
<feature type="compositionally biased region" description="Low complexity" evidence="2">
    <location>
        <begin position="76"/>
        <end position="86"/>
    </location>
</feature>
<dbReference type="PANTHER" id="PTHR31997">
    <property type="entry name" value="AGAP003710-PA"/>
    <property type="match status" value="1"/>
</dbReference>
<feature type="region of interest" description="Disordered" evidence="2">
    <location>
        <begin position="733"/>
        <end position="793"/>
    </location>
</feature>
<dbReference type="KEGG" id="pmrn:116951048"/>
<feature type="domain" description="DUF3719" evidence="3">
    <location>
        <begin position="336"/>
        <end position="386"/>
    </location>
</feature>
<feature type="compositionally biased region" description="Basic residues" evidence="2">
    <location>
        <begin position="874"/>
        <end position="893"/>
    </location>
</feature>
<comment type="similarity">
    <text evidence="1">Belongs to the FAM149 family.</text>
</comment>
<dbReference type="RefSeq" id="XP_032825289.1">
    <property type="nucleotide sequence ID" value="XM_032969398.1"/>
</dbReference>
<feature type="compositionally biased region" description="Low complexity" evidence="2">
    <location>
        <begin position="644"/>
        <end position="661"/>
    </location>
</feature>
<dbReference type="Pfam" id="PF12516">
    <property type="entry name" value="DUF3719"/>
    <property type="match status" value="1"/>
</dbReference>
<dbReference type="AlphaFoldDB" id="A0AAJ7TZ02"/>
<feature type="region of interest" description="Disordered" evidence="2">
    <location>
        <begin position="212"/>
        <end position="252"/>
    </location>
</feature>
<evidence type="ECO:0000313" key="5">
    <source>
        <dbReference type="RefSeq" id="XP_032825288.1"/>
    </source>
</evidence>
<gene>
    <name evidence="5 6" type="primary">LOC116951048</name>
</gene>
<evidence type="ECO:0000259" key="3">
    <source>
        <dbReference type="Pfam" id="PF12516"/>
    </source>
</evidence>
<dbReference type="PANTHER" id="PTHR31997:SF1">
    <property type="entry name" value="AGAP003710-PA"/>
    <property type="match status" value="1"/>
</dbReference>
<name>A0AAJ7TZ02_PETMA</name>
<feature type="region of interest" description="Disordered" evidence="2">
    <location>
        <begin position="20"/>
        <end position="86"/>
    </location>
</feature>
<organism evidence="4 5">
    <name type="scientific">Petromyzon marinus</name>
    <name type="common">Sea lamprey</name>
    <dbReference type="NCBI Taxonomy" id="7757"/>
    <lineage>
        <taxon>Eukaryota</taxon>
        <taxon>Metazoa</taxon>
        <taxon>Chordata</taxon>
        <taxon>Craniata</taxon>
        <taxon>Vertebrata</taxon>
        <taxon>Cyclostomata</taxon>
        <taxon>Hyperoartia</taxon>
        <taxon>Petromyzontiformes</taxon>
        <taxon>Petromyzontidae</taxon>
        <taxon>Petromyzon</taxon>
    </lineage>
</organism>
<proteinExistence type="inferred from homology"/>
<feature type="compositionally biased region" description="Polar residues" evidence="2">
    <location>
        <begin position="749"/>
        <end position="767"/>
    </location>
</feature>